<organism evidence="1">
    <name type="scientific">Ananas comosus var. bracteatus</name>
    <name type="common">red pineapple</name>
    <dbReference type="NCBI Taxonomy" id="296719"/>
    <lineage>
        <taxon>Eukaryota</taxon>
        <taxon>Viridiplantae</taxon>
        <taxon>Streptophyta</taxon>
        <taxon>Embryophyta</taxon>
        <taxon>Tracheophyta</taxon>
        <taxon>Spermatophyta</taxon>
        <taxon>Magnoliopsida</taxon>
        <taxon>Liliopsida</taxon>
        <taxon>Poales</taxon>
        <taxon>Bromeliaceae</taxon>
        <taxon>Bromelioideae</taxon>
        <taxon>Ananas</taxon>
    </lineage>
</organism>
<name>A0A6V7P494_ANACO</name>
<accession>A0A6V7P494</accession>
<protein>
    <submittedName>
        <fullName evidence="1">Uncharacterized protein</fullName>
    </submittedName>
</protein>
<proteinExistence type="predicted"/>
<sequence length="108" mass="12997">MRRRRRRRRRRRGGGGSSLWTWSISFPLPLFPPCWCLKAWTWSLQERRSSPLELGLELLGRLVAHYSPLDLSCSQRWFISSLLTFRILRDLWTTPFGETKDYETVRWV</sequence>
<evidence type="ECO:0000313" key="1">
    <source>
        <dbReference type="EMBL" id="CAD1825663.1"/>
    </source>
</evidence>
<reference evidence="1" key="1">
    <citation type="submission" date="2020-07" db="EMBL/GenBank/DDBJ databases">
        <authorList>
            <person name="Lin J."/>
        </authorList>
    </citation>
    <scope>NUCLEOTIDE SEQUENCE</scope>
</reference>
<dbReference type="AlphaFoldDB" id="A0A6V7P494"/>
<gene>
    <name evidence="1" type="ORF">CB5_LOCUS8874</name>
</gene>
<dbReference type="EMBL" id="LR862145">
    <property type="protein sequence ID" value="CAD1825663.1"/>
    <property type="molecule type" value="Genomic_DNA"/>
</dbReference>